<evidence type="ECO:0000313" key="1">
    <source>
        <dbReference type="EnsemblPlants" id="ONIVA03G14650.1"/>
    </source>
</evidence>
<dbReference type="HOGENOM" id="CLU_132902_0_0_1"/>
<evidence type="ECO:0000313" key="2">
    <source>
        <dbReference type="Proteomes" id="UP000006591"/>
    </source>
</evidence>
<sequence length="172" mass="19410">MATDEFTIRFEVLLRFLESTYVTFKERAYERANVILLTMVANNGVLHCLTNSYQRVKCCKAKEVWRENKDGGEVQCNGLLYRCRQSNSISAITSLRSPTPAEALPDDIRLDDKALLEKDFLEEGQLDVSLFDELLPNGDFLSSGLTDDKRFADKLRADGDNLSNGLSEESCL</sequence>
<protein>
    <submittedName>
        <fullName evidence="1">Uncharacterized protein</fullName>
    </submittedName>
</protein>
<dbReference type="Proteomes" id="UP000006591">
    <property type="component" value="Chromosome 3"/>
</dbReference>
<reference evidence="1" key="1">
    <citation type="submission" date="2015-04" db="UniProtKB">
        <authorList>
            <consortium name="EnsemblPlants"/>
        </authorList>
    </citation>
    <scope>IDENTIFICATION</scope>
    <source>
        <strain evidence="1">SL10</strain>
    </source>
</reference>
<dbReference type="EnsemblPlants" id="ONIVA03G14650.1">
    <property type="protein sequence ID" value="ONIVA03G14650.1"/>
    <property type="gene ID" value="ONIVA03G14650"/>
</dbReference>
<keyword evidence="2" id="KW-1185">Reference proteome</keyword>
<proteinExistence type="predicted"/>
<dbReference type="AlphaFoldDB" id="A0A0E0GL16"/>
<dbReference type="OMA" id="SCCAPEV"/>
<dbReference type="Gramene" id="ONIVA03G14650.1">
    <property type="protein sequence ID" value="ONIVA03G14650.1"/>
    <property type="gene ID" value="ONIVA03G14650"/>
</dbReference>
<reference evidence="1" key="2">
    <citation type="submission" date="2018-04" db="EMBL/GenBank/DDBJ databases">
        <title>OnivRS2 (Oryza nivara Reference Sequence Version 2).</title>
        <authorList>
            <person name="Zhang J."/>
            <person name="Kudrna D."/>
            <person name="Lee S."/>
            <person name="Talag J."/>
            <person name="Rajasekar S."/>
            <person name="Welchert J."/>
            <person name="Hsing Y.-I."/>
            <person name="Wing R.A."/>
        </authorList>
    </citation>
    <scope>NUCLEOTIDE SEQUENCE [LARGE SCALE GENOMIC DNA]</scope>
    <source>
        <strain evidence="1">SL10</strain>
    </source>
</reference>
<organism evidence="1">
    <name type="scientific">Oryza nivara</name>
    <name type="common">Indian wild rice</name>
    <name type="synonym">Oryza sativa f. spontanea</name>
    <dbReference type="NCBI Taxonomy" id="4536"/>
    <lineage>
        <taxon>Eukaryota</taxon>
        <taxon>Viridiplantae</taxon>
        <taxon>Streptophyta</taxon>
        <taxon>Embryophyta</taxon>
        <taxon>Tracheophyta</taxon>
        <taxon>Spermatophyta</taxon>
        <taxon>Magnoliopsida</taxon>
        <taxon>Liliopsida</taxon>
        <taxon>Poales</taxon>
        <taxon>Poaceae</taxon>
        <taxon>BOP clade</taxon>
        <taxon>Oryzoideae</taxon>
        <taxon>Oryzeae</taxon>
        <taxon>Oryzinae</taxon>
        <taxon>Oryza</taxon>
    </lineage>
</organism>
<name>A0A0E0GL16_ORYNI</name>
<accession>A0A0E0GL16</accession>